<evidence type="ECO:0000256" key="2">
    <source>
        <dbReference type="SAM" id="SignalP"/>
    </source>
</evidence>
<feature type="region of interest" description="Disordered" evidence="1">
    <location>
        <begin position="40"/>
        <end position="71"/>
    </location>
</feature>
<protein>
    <submittedName>
        <fullName evidence="3">Uncharacterized protein</fullName>
    </submittedName>
</protein>
<dbReference type="Proteomes" id="UP001203297">
    <property type="component" value="Unassembled WGS sequence"/>
</dbReference>
<keyword evidence="4" id="KW-1185">Reference proteome</keyword>
<keyword evidence="2" id="KW-0732">Signal</keyword>
<reference evidence="3" key="1">
    <citation type="journal article" date="2022" name="New Phytol.">
        <title>Evolutionary transition to the ectomycorrhizal habit in the genomes of a hyperdiverse lineage of mushroom-forming fungi.</title>
        <authorList>
            <person name="Looney B."/>
            <person name="Miyauchi S."/>
            <person name="Morin E."/>
            <person name="Drula E."/>
            <person name="Courty P.E."/>
            <person name="Kohler A."/>
            <person name="Kuo A."/>
            <person name="LaButti K."/>
            <person name="Pangilinan J."/>
            <person name="Lipzen A."/>
            <person name="Riley R."/>
            <person name="Andreopoulos W."/>
            <person name="He G."/>
            <person name="Johnson J."/>
            <person name="Nolan M."/>
            <person name="Tritt A."/>
            <person name="Barry K.W."/>
            <person name="Grigoriev I.V."/>
            <person name="Nagy L.G."/>
            <person name="Hibbett D."/>
            <person name="Henrissat B."/>
            <person name="Matheny P.B."/>
            <person name="Labbe J."/>
            <person name="Martin F.M."/>
        </authorList>
    </citation>
    <scope>NUCLEOTIDE SEQUENCE</scope>
    <source>
        <strain evidence="3">BPL690</strain>
    </source>
</reference>
<evidence type="ECO:0000313" key="3">
    <source>
        <dbReference type="EMBL" id="KAI0294646.1"/>
    </source>
</evidence>
<feature type="signal peptide" evidence="2">
    <location>
        <begin position="1"/>
        <end position="19"/>
    </location>
</feature>
<evidence type="ECO:0000256" key="1">
    <source>
        <dbReference type="SAM" id="MobiDB-lite"/>
    </source>
</evidence>
<name>A0AAD4QHN4_9AGAM</name>
<gene>
    <name evidence="3" type="ORF">B0F90DRAFT_1756290</name>
</gene>
<dbReference type="EMBL" id="WTXG01000071">
    <property type="protein sequence ID" value="KAI0294646.1"/>
    <property type="molecule type" value="Genomic_DNA"/>
</dbReference>
<sequence>MGDYSGLHLLLRWLTVLHGFNVKIDLTVLMMRQCFEHPRLKQEKNRIPGSTKPVDTGAQNKIESQSVDLTA</sequence>
<dbReference type="AlphaFoldDB" id="A0AAD4QHN4"/>
<feature type="chain" id="PRO_5041993204" evidence="2">
    <location>
        <begin position="20"/>
        <end position="71"/>
    </location>
</feature>
<proteinExistence type="predicted"/>
<feature type="compositionally biased region" description="Polar residues" evidence="1">
    <location>
        <begin position="57"/>
        <end position="71"/>
    </location>
</feature>
<accession>A0AAD4QHN4</accession>
<organism evidence="3 4">
    <name type="scientific">Multifurca ochricompacta</name>
    <dbReference type="NCBI Taxonomy" id="376703"/>
    <lineage>
        <taxon>Eukaryota</taxon>
        <taxon>Fungi</taxon>
        <taxon>Dikarya</taxon>
        <taxon>Basidiomycota</taxon>
        <taxon>Agaricomycotina</taxon>
        <taxon>Agaricomycetes</taxon>
        <taxon>Russulales</taxon>
        <taxon>Russulaceae</taxon>
        <taxon>Multifurca</taxon>
    </lineage>
</organism>
<evidence type="ECO:0000313" key="4">
    <source>
        <dbReference type="Proteomes" id="UP001203297"/>
    </source>
</evidence>
<comment type="caution">
    <text evidence="3">The sequence shown here is derived from an EMBL/GenBank/DDBJ whole genome shotgun (WGS) entry which is preliminary data.</text>
</comment>